<reference evidence="1" key="1">
    <citation type="submission" date="2023-11" db="EMBL/GenBank/DDBJ databases">
        <authorList>
            <person name="Poullet M."/>
        </authorList>
    </citation>
    <scope>NUCLEOTIDE SEQUENCE</scope>
    <source>
        <strain evidence="1">E1834</strain>
    </source>
</reference>
<name>A0ACB1A9S0_MELEN</name>
<comment type="caution">
    <text evidence="1">The sequence shown here is derived from an EMBL/GenBank/DDBJ whole genome shotgun (WGS) entry which is preliminary data.</text>
</comment>
<sequence length="60" mass="6505">MYSSRLSANLFEIIPLKGDTLLEYVLLFTGVFNSSFLKSSIGLIGLLLSRYGTKSGTALS</sequence>
<dbReference type="EMBL" id="CAVMJV010000070">
    <property type="protein sequence ID" value="CAK5088200.1"/>
    <property type="molecule type" value="Genomic_DNA"/>
</dbReference>
<organism evidence="1 2">
    <name type="scientific">Meloidogyne enterolobii</name>
    <name type="common">Root-knot nematode worm</name>
    <name type="synonym">Meloidogyne mayaguensis</name>
    <dbReference type="NCBI Taxonomy" id="390850"/>
    <lineage>
        <taxon>Eukaryota</taxon>
        <taxon>Metazoa</taxon>
        <taxon>Ecdysozoa</taxon>
        <taxon>Nematoda</taxon>
        <taxon>Chromadorea</taxon>
        <taxon>Rhabditida</taxon>
        <taxon>Tylenchina</taxon>
        <taxon>Tylenchomorpha</taxon>
        <taxon>Tylenchoidea</taxon>
        <taxon>Meloidogynidae</taxon>
        <taxon>Meloidogyninae</taxon>
        <taxon>Meloidogyne</taxon>
    </lineage>
</organism>
<proteinExistence type="predicted"/>
<keyword evidence="2" id="KW-1185">Reference proteome</keyword>
<accession>A0ACB1A9S0</accession>
<evidence type="ECO:0000313" key="2">
    <source>
        <dbReference type="Proteomes" id="UP001497535"/>
    </source>
</evidence>
<gene>
    <name evidence="1" type="ORF">MENTE1834_LOCUS35839</name>
</gene>
<evidence type="ECO:0000313" key="1">
    <source>
        <dbReference type="EMBL" id="CAK5088200.1"/>
    </source>
</evidence>
<protein>
    <submittedName>
        <fullName evidence="1">Uncharacterized protein</fullName>
    </submittedName>
</protein>
<dbReference type="Proteomes" id="UP001497535">
    <property type="component" value="Unassembled WGS sequence"/>
</dbReference>